<dbReference type="RefSeq" id="WP_044229711.1">
    <property type="nucleotide sequence ID" value="NZ_JBKAGJ010000032.1"/>
</dbReference>
<dbReference type="InterPro" id="IPR020069">
    <property type="entry name" value="Ribosomal_bL9_C"/>
</dbReference>
<evidence type="ECO:0000256" key="4">
    <source>
        <dbReference type="ARBA" id="ARBA00022980"/>
    </source>
</evidence>
<comment type="function">
    <text evidence="7">Binds to the 23S rRNA.</text>
</comment>
<dbReference type="InterPro" id="IPR000244">
    <property type="entry name" value="Ribosomal_bL9"/>
</dbReference>
<proteinExistence type="inferred from homology"/>
<dbReference type="GO" id="GO:0005840">
    <property type="term" value="C:ribosome"/>
    <property type="evidence" value="ECO:0007669"/>
    <property type="project" value="UniProtKB-KW"/>
</dbReference>
<dbReference type="InterPro" id="IPR036935">
    <property type="entry name" value="Ribosomal_bL9_N_sf"/>
</dbReference>
<organism evidence="10 11">
    <name type="scientific">Phaeodactylibacter xiamenensis</name>
    <dbReference type="NCBI Taxonomy" id="1524460"/>
    <lineage>
        <taxon>Bacteria</taxon>
        <taxon>Pseudomonadati</taxon>
        <taxon>Bacteroidota</taxon>
        <taxon>Saprospiria</taxon>
        <taxon>Saprospirales</taxon>
        <taxon>Haliscomenobacteraceae</taxon>
        <taxon>Phaeodactylibacter</taxon>
    </lineage>
</organism>
<evidence type="ECO:0000313" key="11">
    <source>
        <dbReference type="Proteomes" id="UP000029736"/>
    </source>
</evidence>
<dbReference type="NCBIfam" id="TIGR00158">
    <property type="entry name" value="L9"/>
    <property type="match status" value="1"/>
</dbReference>
<comment type="caution">
    <text evidence="10">The sequence shown here is derived from an EMBL/GenBank/DDBJ whole genome shotgun (WGS) entry which is preliminary data.</text>
</comment>
<dbReference type="InterPro" id="IPR036791">
    <property type="entry name" value="Ribosomal_bL9_C_sf"/>
</dbReference>
<evidence type="ECO:0000256" key="5">
    <source>
        <dbReference type="ARBA" id="ARBA00023274"/>
    </source>
</evidence>
<feature type="domain" description="Large ribosomal subunit protein bL9 C-terminal" evidence="9">
    <location>
        <begin position="65"/>
        <end position="148"/>
    </location>
</feature>
<dbReference type="GO" id="GO:0019843">
    <property type="term" value="F:rRNA binding"/>
    <property type="evidence" value="ECO:0007669"/>
    <property type="project" value="UniProtKB-UniRule"/>
</dbReference>
<dbReference type="EMBL" id="JPOS01000097">
    <property type="protein sequence ID" value="KGE85016.1"/>
    <property type="molecule type" value="Genomic_DNA"/>
</dbReference>
<keyword evidence="2 7" id="KW-0699">rRNA-binding</keyword>
<gene>
    <name evidence="7" type="primary">rplI</name>
    <name evidence="10" type="ORF">IX84_30285</name>
</gene>
<reference evidence="10 11" key="1">
    <citation type="journal article" date="2014" name="Int. J. Syst. Evol. Microbiol.">
        <title>Phaeodactylibacter xiamenensis gen. nov., sp. nov., a member of the family Saprospiraceae isolated from the marine alga Phaeodactylum tricornutum.</title>
        <authorList>
            <person name="Chen Z.Jr."/>
            <person name="Lei X."/>
            <person name="Lai Q."/>
            <person name="Li Y."/>
            <person name="Zhang B."/>
            <person name="Zhang J."/>
            <person name="Zhang H."/>
            <person name="Yang L."/>
            <person name="Zheng W."/>
            <person name="Tian Y."/>
            <person name="Yu Z."/>
            <person name="Xu H.Jr."/>
            <person name="Zheng T."/>
        </authorList>
    </citation>
    <scope>NUCLEOTIDE SEQUENCE [LARGE SCALE GENOMIC DNA]</scope>
    <source>
        <strain evidence="10 11">KD52</strain>
    </source>
</reference>
<dbReference type="Pfam" id="PF01281">
    <property type="entry name" value="Ribosomal_L9_N"/>
    <property type="match status" value="1"/>
</dbReference>
<evidence type="ECO:0000256" key="3">
    <source>
        <dbReference type="ARBA" id="ARBA00022884"/>
    </source>
</evidence>
<dbReference type="Gene3D" id="3.10.430.100">
    <property type="entry name" value="Ribosomal protein L9, C-terminal domain"/>
    <property type="match status" value="1"/>
</dbReference>
<keyword evidence="3 7" id="KW-0694">RNA-binding</keyword>
<dbReference type="InterPro" id="IPR009027">
    <property type="entry name" value="Ribosomal_bL9/RNase_H1_N"/>
</dbReference>
<dbReference type="OrthoDB" id="9788336at2"/>
<dbReference type="InterPro" id="IPR020594">
    <property type="entry name" value="Ribosomal_bL9_bac/chp"/>
</dbReference>
<keyword evidence="4 7" id="KW-0689">Ribosomal protein</keyword>
<dbReference type="SUPFAM" id="SSF55658">
    <property type="entry name" value="L9 N-domain-like"/>
    <property type="match status" value="1"/>
</dbReference>
<dbReference type="GO" id="GO:0006412">
    <property type="term" value="P:translation"/>
    <property type="evidence" value="ECO:0007669"/>
    <property type="project" value="UniProtKB-UniRule"/>
</dbReference>
<dbReference type="Gene3D" id="3.40.5.10">
    <property type="entry name" value="Ribosomal protein L9, N-terminal domain"/>
    <property type="match status" value="1"/>
</dbReference>
<evidence type="ECO:0000259" key="8">
    <source>
        <dbReference type="Pfam" id="PF01281"/>
    </source>
</evidence>
<dbReference type="AlphaFoldDB" id="A0A098RYT4"/>
<keyword evidence="5 7" id="KW-0687">Ribonucleoprotein</keyword>
<dbReference type="Pfam" id="PF03948">
    <property type="entry name" value="Ribosomal_L9_C"/>
    <property type="match status" value="1"/>
</dbReference>
<dbReference type="HAMAP" id="MF_00503">
    <property type="entry name" value="Ribosomal_bL9"/>
    <property type="match status" value="1"/>
</dbReference>
<dbReference type="Proteomes" id="UP000029736">
    <property type="component" value="Unassembled WGS sequence"/>
</dbReference>
<dbReference type="PANTHER" id="PTHR21368">
    <property type="entry name" value="50S RIBOSOMAL PROTEIN L9"/>
    <property type="match status" value="1"/>
</dbReference>
<evidence type="ECO:0000256" key="7">
    <source>
        <dbReference type="HAMAP-Rule" id="MF_00503"/>
    </source>
</evidence>
<protein>
    <recommendedName>
        <fullName evidence="6 7">Large ribosomal subunit protein bL9</fullName>
    </recommendedName>
</protein>
<feature type="domain" description="Ribosomal protein L9" evidence="8">
    <location>
        <begin position="1"/>
        <end position="47"/>
    </location>
</feature>
<sequence length="149" mass="16479">MDIILLKDIDKVGDKHELVSVKPGYARNYLIPQGLALVANDANRAKLDEIKRKEEEELAARKAEFVEMADNLKGKVLKIGAKAGTSGKIFGSVTNVQLAAALKDQMGIEVDRRRVILPEDDIKTLGAYVAELKLHPEVDIKVNFEVVEE</sequence>
<evidence type="ECO:0000256" key="1">
    <source>
        <dbReference type="ARBA" id="ARBA00010605"/>
    </source>
</evidence>
<dbReference type="GO" id="GO:1990904">
    <property type="term" value="C:ribonucleoprotein complex"/>
    <property type="evidence" value="ECO:0007669"/>
    <property type="project" value="UniProtKB-KW"/>
</dbReference>
<evidence type="ECO:0000259" key="9">
    <source>
        <dbReference type="Pfam" id="PF03948"/>
    </source>
</evidence>
<name>A0A098RYT4_9BACT</name>
<evidence type="ECO:0000256" key="2">
    <source>
        <dbReference type="ARBA" id="ARBA00022730"/>
    </source>
</evidence>
<dbReference type="InterPro" id="IPR020070">
    <property type="entry name" value="Ribosomal_bL9_N"/>
</dbReference>
<comment type="similarity">
    <text evidence="1 7">Belongs to the bacterial ribosomal protein bL9 family.</text>
</comment>
<dbReference type="SUPFAM" id="SSF55653">
    <property type="entry name" value="Ribosomal protein L9 C-domain"/>
    <property type="match status" value="1"/>
</dbReference>
<dbReference type="GO" id="GO:0003735">
    <property type="term" value="F:structural constituent of ribosome"/>
    <property type="evidence" value="ECO:0007669"/>
    <property type="project" value="InterPro"/>
</dbReference>
<evidence type="ECO:0000256" key="6">
    <source>
        <dbReference type="ARBA" id="ARBA00035292"/>
    </source>
</evidence>
<evidence type="ECO:0000313" key="10">
    <source>
        <dbReference type="EMBL" id="KGE85016.1"/>
    </source>
</evidence>
<dbReference type="STRING" id="1524460.IX84_30285"/>
<keyword evidence="11" id="KW-1185">Reference proteome</keyword>
<accession>A0A098RYT4</accession>